<keyword evidence="6" id="KW-0812">Transmembrane</keyword>
<gene>
    <name evidence="8" type="ORF">FHX72_002671</name>
</gene>
<evidence type="ECO:0000259" key="7">
    <source>
        <dbReference type="PROSITE" id="PS50847"/>
    </source>
</evidence>
<keyword evidence="4" id="KW-0572">Peptidoglycan-anchor</keyword>
<reference evidence="8 9" key="1">
    <citation type="submission" date="2020-08" db="EMBL/GenBank/DDBJ databases">
        <title>Sequencing the genomes of 1000 actinobacteria strains.</title>
        <authorList>
            <person name="Klenk H.-P."/>
        </authorList>
    </citation>
    <scope>NUCLEOTIDE SEQUENCE [LARGE SCALE GENOMIC DNA]</scope>
    <source>
        <strain evidence="8 9">DSM 20419</strain>
    </source>
</reference>
<keyword evidence="6" id="KW-1133">Transmembrane helix</keyword>
<evidence type="ECO:0000256" key="6">
    <source>
        <dbReference type="SAM" id="Phobius"/>
    </source>
</evidence>
<dbReference type="RefSeq" id="WP_183625671.1">
    <property type="nucleotide sequence ID" value="NZ_JACHWJ010000004.1"/>
</dbReference>
<dbReference type="InterPro" id="IPR019931">
    <property type="entry name" value="LPXTG_anchor"/>
</dbReference>
<feature type="compositionally biased region" description="Pro residues" evidence="5">
    <location>
        <begin position="197"/>
        <end position="207"/>
    </location>
</feature>
<keyword evidence="1" id="KW-0134">Cell wall</keyword>
<protein>
    <recommendedName>
        <fullName evidence="7">Gram-positive cocci surface proteins LPxTG domain-containing protein</fullName>
    </recommendedName>
</protein>
<feature type="transmembrane region" description="Helical" evidence="6">
    <location>
        <begin position="258"/>
        <end position="280"/>
    </location>
</feature>
<dbReference type="PROSITE" id="PS50847">
    <property type="entry name" value="GRAM_POS_ANCHORING"/>
    <property type="match status" value="1"/>
</dbReference>
<accession>A0A7W4UQ20</accession>
<proteinExistence type="predicted"/>
<dbReference type="EMBL" id="JACHWJ010000004">
    <property type="protein sequence ID" value="MBB2958525.1"/>
    <property type="molecule type" value="Genomic_DNA"/>
</dbReference>
<feature type="domain" description="Gram-positive cocci surface proteins LPxTG" evidence="7">
    <location>
        <begin position="249"/>
        <end position="289"/>
    </location>
</feature>
<evidence type="ECO:0000313" key="8">
    <source>
        <dbReference type="EMBL" id="MBB2958525.1"/>
    </source>
</evidence>
<evidence type="ECO:0000256" key="3">
    <source>
        <dbReference type="ARBA" id="ARBA00022729"/>
    </source>
</evidence>
<organism evidence="8 9">
    <name type="scientific">Pseudoclavibacter helvolus</name>
    <dbReference type="NCBI Taxonomy" id="255205"/>
    <lineage>
        <taxon>Bacteria</taxon>
        <taxon>Bacillati</taxon>
        <taxon>Actinomycetota</taxon>
        <taxon>Actinomycetes</taxon>
        <taxon>Micrococcales</taxon>
        <taxon>Microbacteriaceae</taxon>
        <taxon>Pseudoclavibacter</taxon>
    </lineage>
</organism>
<dbReference type="Proteomes" id="UP000545286">
    <property type="component" value="Unassembled WGS sequence"/>
</dbReference>
<feature type="compositionally biased region" description="Low complexity" evidence="5">
    <location>
        <begin position="208"/>
        <end position="248"/>
    </location>
</feature>
<keyword evidence="6" id="KW-0472">Membrane</keyword>
<evidence type="ECO:0000256" key="1">
    <source>
        <dbReference type="ARBA" id="ARBA00022512"/>
    </source>
</evidence>
<name>A0A7W4UQ20_9MICO</name>
<feature type="region of interest" description="Disordered" evidence="5">
    <location>
        <begin position="196"/>
        <end position="248"/>
    </location>
</feature>
<sequence>MTPGEEILQLISLTPGGTYGVGMRRDVLLGLDEPNPEPFSGGEHSNWQPIDTIMAASWQLDLEPGASSTIKLQTHYSAAGEQAVPVTLTSSEGGDGESTVTASFGTEDAPAAVSGGPRITLPAGTSYVEGSSTIGEPMVIGDVLMFTAPIGTTDTSFSFRVAGGEAGVVGDLELVGSTADGVDYVQTTLPIEIAPFTPEPSPTPTPMLAPTSTPTASVSASPTATATTSATASASATTTPASTPPSGALATTGVDSNLAPLGIGAGVIVLLGAGLAMLALRRRSKNDAR</sequence>
<keyword evidence="3" id="KW-0732">Signal</keyword>
<comment type="caution">
    <text evidence="8">The sequence shown here is derived from an EMBL/GenBank/DDBJ whole genome shotgun (WGS) entry which is preliminary data.</text>
</comment>
<keyword evidence="9" id="KW-1185">Reference proteome</keyword>
<dbReference type="AlphaFoldDB" id="A0A7W4UQ20"/>
<evidence type="ECO:0000256" key="4">
    <source>
        <dbReference type="ARBA" id="ARBA00023088"/>
    </source>
</evidence>
<evidence type="ECO:0000313" key="9">
    <source>
        <dbReference type="Proteomes" id="UP000545286"/>
    </source>
</evidence>
<evidence type="ECO:0000256" key="2">
    <source>
        <dbReference type="ARBA" id="ARBA00022525"/>
    </source>
</evidence>
<keyword evidence="2" id="KW-0964">Secreted</keyword>
<evidence type="ECO:0000256" key="5">
    <source>
        <dbReference type="SAM" id="MobiDB-lite"/>
    </source>
</evidence>